<keyword evidence="7" id="KW-1185">Reference proteome</keyword>
<protein>
    <recommendedName>
        <fullName evidence="5">Chromo domain-containing protein</fullName>
    </recommendedName>
</protein>
<dbReference type="SMART" id="SM00298">
    <property type="entry name" value="CHROMO"/>
    <property type="match status" value="1"/>
</dbReference>
<gene>
    <name evidence="6" type="ORF">EYZ11_011928</name>
</gene>
<dbReference type="AlphaFoldDB" id="A0A4S3J1V1"/>
<dbReference type="Gene3D" id="2.40.50.40">
    <property type="match status" value="1"/>
</dbReference>
<evidence type="ECO:0000259" key="5">
    <source>
        <dbReference type="PROSITE" id="PS50013"/>
    </source>
</evidence>
<dbReference type="PANTHER" id="PTHR22812">
    <property type="entry name" value="CHROMOBOX PROTEIN"/>
    <property type="match status" value="1"/>
</dbReference>
<dbReference type="PROSITE" id="PS00598">
    <property type="entry name" value="CHROMO_1"/>
    <property type="match status" value="1"/>
</dbReference>
<dbReference type="InterPro" id="IPR016197">
    <property type="entry name" value="Chromo-like_dom_sf"/>
</dbReference>
<dbReference type="InterPro" id="IPR023779">
    <property type="entry name" value="Chromodomain_CS"/>
</dbReference>
<evidence type="ECO:0000256" key="4">
    <source>
        <dbReference type="SAM" id="MobiDB-lite"/>
    </source>
</evidence>
<reference evidence="6 7" key="1">
    <citation type="submission" date="2019-03" db="EMBL/GenBank/DDBJ databases">
        <title>The genome sequence of a newly discovered highly antifungal drug resistant Aspergillus species, Aspergillus tanneri NIH 1004.</title>
        <authorList>
            <person name="Mounaud S."/>
            <person name="Singh I."/>
            <person name="Joardar V."/>
            <person name="Pakala S."/>
            <person name="Pakala S."/>
            <person name="Venepally P."/>
            <person name="Hoover J."/>
            <person name="Nierman W."/>
            <person name="Chung J."/>
            <person name="Losada L."/>
        </authorList>
    </citation>
    <scope>NUCLEOTIDE SEQUENCE [LARGE SCALE GENOMIC DNA]</scope>
    <source>
        <strain evidence="6 7">NIH1004</strain>
    </source>
</reference>
<dbReference type="CDD" id="cd00024">
    <property type="entry name" value="CD_CSD"/>
    <property type="match status" value="1"/>
</dbReference>
<dbReference type="GO" id="GO:0005634">
    <property type="term" value="C:nucleus"/>
    <property type="evidence" value="ECO:0007669"/>
    <property type="project" value="UniProtKB-SubCell"/>
</dbReference>
<proteinExistence type="predicted"/>
<keyword evidence="3" id="KW-0539">Nucleus</keyword>
<organism evidence="6 7">
    <name type="scientific">Aspergillus tanneri</name>
    <dbReference type="NCBI Taxonomy" id="1220188"/>
    <lineage>
        <taxon>Eukaryota</taxon>
        <taxon>Fungi</taxon>
        <taxon>Dikarya</taxon>
        <taxon>Ascomycota</taxon>
        <taxon>Pezizomycotina</taxon>
        <taxon>Eurotiomycetes</taxon>
        <taxon>Eurotiomycetidae</taxon>
        <taxon>Eurotiales</taxon>
        <taxon>Aspergillaceae</taxon>
        <taxon>Aspergillus</taxon>
        <taxon>Aspergillus subgen. Circumdati</taxon>
    </lineage>
</organism>
<dbReference type="VEuPathDB" id="FungiDB:EYZ11_011928"/>
<accession>A0A4S3J1V1</accession>
<feature type="domain" description="Chromo" evidence="5">
    <location>
        <begin position="37"/>
        <end position="95"/>
    </location>
</feature>
<dbReference type="GO" id="GO:0006338">
    <property type="term" value="P:chromatin remodeling"/>
    <property type="evidence" value="ECO:0007669"/>
    <property type="project" value="UniProtKB-ARBA"/>
</dbReference>
<comment type="subunit">
    <text evidence="2">Component of the NuA4 histone acetyltransferase complex.</text>
</comment>
<dbReference type="SUPFAM" id="SSF54160">
    <property type="entry name" value="Chromo domain-like"/>
    <property type="match status" value="1"/>
</dbReference>
<sequence length="108" mass="12609">MRPVFHTNLLHPAATDPLTGQRPKNSGPVIVDGEVVYRVDEILDSRKYYGHIQYLVKWSGWDINDSTWEPIEHVDGLDAQKEFHKRYPYKPSPEPERTPVLRRSARRS</sequence>
<dbReference type="Proteomes" id="UP000308092">
    <property type="component" value="Unassembled WGS sequence"/>
</dbReference>
<dbReference type="EMBL" id="SOSA01000800">
    <property type="protein sequence ID" value="THC88625.1"/>
    <property type="molecule type" value="Genomic_DNA"/>
</dbReference>
<dbReference type="Pfam" id="PF00385">
    <property type="entry name" value="Chromo"/>
    <property type="match status" value="1"/>
</dbReference>
<evidence type="ECO:0000313" key="7">
    <source>
        <dbReference type="Proteomes" id="UP000308092"/>
    </source>
</evidence>
<evidence type="ECO:0000256" key="2">
    <source>
        <dbReference type="ARBA" id="ARBA00011353"/>
    </source>
</evidence>
<dbReference type="InterPro" id="IPR023780">
    <property type="entry name" value="Chromo_domain"/>
</dbReference>
<dbReference type="InterPro" id="IPR051219">
    <property type="entry name" value="Heterochromatin_chromo-domain"/>
</dbReference>
<evidence type="ECO:0000313" key="6">
    <source>
        <dbReference type="EMBL" id="THC88625.1"/>
    </source>
</evidence>
<dbReference type="PROSITE" id="PS50013">
    <property type="entry name" value="CHROMO_2"/>
    <property type="match status" value="1"/>
</dbReference>
<feature type="region of interest" description="Disordered" evidence="4">
    <location>
        <begin position="85"/>
        <end position="108"/>
    </location>
</feature>
<comment type="caution">
    <text evidence="6">The sequence shown here is derived from an EMBL/GenBank/DDBJ whole genome shotgun (WGS) entry which is preliminary data.</text>
</comment>
<evidence type="ECO:0000256" key="1">
    <source>
        <dbReference type="ARBA" id="ARBA00004123"/>
    </source>
</evidence>
<dbReference type="STRING" id="1220188.A0A4S3J1V1"/>
<evidence type="ECO:0000256" key="3">
    <source>
        <dbReference type="ARBA" id="ARBA00023242"/>
    </source>
</evidence>
<dbReference type="InterPro" id="IPR000953">
    <property type="entry name" value="Chromo/chromo_shadow_dom"/>
</dbReference>
<comment type="subcellular location">
    <subcellularLocation>
        <location evidence="1">Nucleus</location>
    </subcellularLocation>
</comment>
<name>A0A4S3J1V1_9EURO</name>